<comment type="caution">
    <text evidence="3">The sequence shown here is derived from an EMBL/GenBank/DDBJ whole genome shotgun (WGS) entry which is preliminary data.</text>
</comment>
<feature type="domain" description="SAYSvFN" evidence="2">
    <location>
        <begin position="53"/>
        <end position="131"/>
    </location>
</feature>
<keyword evidence="1" id="KW-1133">Transmembrane helix</keyword>
<keyword evidence="1" id="KW-0812">Transmembrane</keyword>
<evidence type="ECO:0000256" key="1">
    <source>
        <dbReference type="SAM" id="Phobius"/>
    </source>
</evidence>
<evidence type="ECO:0000313" key="3">
    <source>
        <dbReference type="EMBL" id="OQS01423.1"/>
    </source>
</evidence>
<dbReference type="PANTHER" id="PTHR13527:SF0">
    <property type="entry name" value="SAYSVFN DOMAIN-CONTAINING PROTEIN 1"/>
    <property type="match status" value="1"/>
</dbReference>
<dbReference type="Proteomes" id="UP000243579">
    <property type="component" value="Unassembled WGS sequence"/>
</dbReference>
<keyword evidence="1" id="KW-0472">Membrane</keyword>
<feature type="transmembrane region" description="Helical" evidence="1">
    <location>
        <begin position="58"/>
        <end position="82"/>
    </location>
</feature>
<name>A0A1V9ZTU1_ACHHY</name>
<dbReference type="PANTHER" id="PTHR13527">
    <property type="entry name" value="SAYSVFN DOMAIN-CONTAINING PROTEIN 1"/>
    <property type="match status" value="1"/>
</dbReference>
<reference evidence="3 4" key="1">
    <citation type="journal article" date="2014" name="Genome Biol. Evol.">
        <title>The secreted proteins of Achlya hypogyna and Thraustotheca clavata identify the ancestral oomycete secretome and reveal gene acquisitions by horizontal gene transfer.</title>
        <authorList>
            <person name="Misner I."/>
            <person name="Blouin N."/>
            <person name="Leonard G."/>
            <person name="Richards T.A."/>
            <person name="Lane C.E."/>
        </authorList>
    </citation>
    <scope>NUCLEOTIDE SEQUENCE [LARGE SCALE GENOMIC DNA]</scope>
    <source>
        <strain evidence="3 4">ATCC 48635</strain>
    </source>
</reference>
<dbReference type="EMBL" id="JNBR01000008">
    <property type="protein sequence ID" value="OQS01423.1"/>
    <property type="molecule type" value="Genomic_DNA"/>
</dbReference>
<dbReference type="InterPro" id="IPR039159">
    <property type="entry name" value="SAYSD1"/>
</dbReference>
<gene>
    <name evidence="3" type="ORF">ACHHYP_01051</name>
</gene>
<accession>A0A1V9ZTU1</accession>
<dbReference type="InterPro" id="IPR019387">
    <property type="entry name" value="SAYSvFN_dom"/>
</dbReference>
<evidence type="ECO:0000259" key="2">
    <source>
        <dbReference type="Pfam" id="PF10260"/>
    </source>
</evidence>
<sequence length="183" mass="20265">MGYQGVVDALLPFVPPVLRVNAKTLEELKSLCPSTDQLRGVATAANAWRLGVFALWGVGLYIAEQIGIASIFVMASILYGVLTNLGDKATDSVSVDEDGNEIELPSAYSVFNRNKQRLPGQLTTEDFESQLRHRLPREENDAVADEAFVPHNDDDSDAELREAIRRSLDDAAKKKKHKRKPRC</sequence>
<evidence type="ECO:0000313" key="4">
    <source>
        <dbReference type="Proteomes" id="UP000243579"/>
    </source>
</evidence>
<organism evidence="3 4">
    <name type="scientific">Achlya hypogyna</name>
    <name type="common">Oomycete</name>
    <name type="synonym">Protoachlya hypogyna</name>
    <dbReference type="NCBI Taxonomy" id="1202772"/>
    <lineage>
        <taxon>Eukaryota</taxon>
        <taxon>Sar</taxon>
        <taxon>Stramenopiles</taxon>
        <taxon>Oomycota</taxon>
        <taxon>Saprolegniomycetes</taxon>
        <taxon>Saprolegniales</taxon>
        <taxon>Achlyaceae</taxon>
        <taxon>Achlya</taxon>
    </lineage>
</organism>
<keyword evidence="4" id="KW-1185">Reference proteome</keyword>
<dbReference type="OrthoDB" id="71310at2759"/>
<dbReference type="Pfam" id="PF10260">
    <property type="entry name" value="SAYSvFN"/>
    <property type="match status" value="1"/>
</dbReference>
<dbReference type="AlphaFoldDB" id="A0A1V9ZTU1"/>
<protein>
    <recommendedName>
        <fullName evidence="2">SAYSvFN domain-containing protein</fullName>
    </recommendedName>
</protein>
<proteinExistence type="predicted"/>